<reference evidence="16 17" key="1">
    <citation type="submission" date="2024-09" db="EMBL/GenBank/DDBJ databases">
        <title>Chromosome-scale assembly of Riccia fluitans.</title>
        <authorList>
            <person name="Paukszto L."/>
            <person name="Sawicki J."/>
            <person name="Karawczyk K."/>
            <person name="Piernik-Szablinska J."/>
            <person name="Szczecinska M."/>
            <person name="Mazdziarz M."/>
        </authorList>
    </citation>
    <scope>NUCLEOTIDE SEQUENCE [LARGE SCALE GENOMIC DNA]</scope>
    <source>
        <strain evidence="16">Rf_01</strain>
        <tissue evidence="16">Aerial parts of the thallus</tissue>
    </source>
</reference>
<dbReference type="InterPro" id="IPR012946">
    <property type="entry name" value="X8"/>
</dbReference>
<dbReference type="FunFam" id="1.20.58.1040:FF:000001">
    <property type="entry name" value="Glucan endo-1,3-beta-glucosidase 4"/>
    <property type="match status" value="1"/>
</dbReference>
<keyword evidence="6" id="KW-0336">GPI-anchor</keyword>
<keyword evidence="10" id="KW-1015">Disulfide bond</keyword>
<name>A0ABD1XS01_9MARC</name>
<proteinExistence type="inferred from homology"/>
<dbReference type="GO" id="GO:0009506">
    <property type="term" value="C:plasmodesma"/>
    <property type="evidence" value="ECO:0007669"/>
    <property type="project" value="UniProtKB-ARBA"/>
</dbReference>
<keyword evidence="17" id="KW-1185">Reference proteome</keyword>
<evidence type="ECO:0000256" key="10">
    <source>
        <dbReference type="ARBA" id="ARBA00023157"/>
    </source>
</evidence>
<dbReference type="GO" id="GO:0005886">
    <property type="term" value="C:plasma membrane"/>
    <property type="evidence" value="ECO:0007669"/>
    <property type="project" value="UniProtKB-SubCell"/>
</dbReference>
<keyword evidence="5" id="KW-1003">Cell membrane</keyword>
<dbReference type="AlphaFoldDB" id="A0ABD1XS01"/>
<comment type="catalytic activity">
    <reaction evidence="1">
        <text>Hydrolysis of (1-&gt;3)-beta-D-glucosidic linkages in (1-&gt;3)-beta-D-glucans.</text>
        <dbReference type="EC" id="3.2.1.39"/>
    </reaction>
</comment>
<keyword evidence="12" id="KW-0326">Glycosidase</keyword>
<accession>A0ABD1XS01</accession>
<keyword evidence="7 14" id="KW-0732">Signal</keyword>
<keyword evidence="6" id="KW-0449">Lipoprotein</keyword>
<comment type="similarity">
    <text evidence="3 13">Belongs to the glycosyl hydrolase 17 family.</text>
</comment>
<comment type="subcellular location">
    <subcellularLocation>
        <location evidence="2">Cell membrane</location>
        <topology evidence="2">Lipid-anchor</topology>
        <topology evidence="2">GPI-anchor</topology>
    </subcellularLocation>
</comment>
<keyword evidence="11" id="KW-0325">Glycoprotein</keyword>
<feature type="chain" id="PRO_5044768809" description="glucan endo-1,3-beta-D-glucosidase" evidence="14">
    <location>
        <begin position="24"/>
        <end position="460"/>
    </location>
</feature>
<evidence type="ECO:0000256" key="8">
    <source>
        <dbReference type="ARBA" id="ARBA00022801"/>
    </source>
</evidence>
<dbReference type="GO" id="GO:0098552">
    <property type="term" value="C:side of membrane"/>
    <property type="evidence" value="ECO:0007669"/>
    <property type="project" value="UniProtKB-KW"/>
</dbReference>
<evidence type="ECO:0000256" key="1">
    <source>
        <dbReference type="ARBA" id="ARBA00000382"/>
    </source>
</evidence>
<evidence type="ECO:0000256" key="13">
    <source>
        <dbReference type="RuleBase" id="RU004335"/>
    </source>
</evidence>
<feature type="signal peptide" evidence="14">
    <location>
        <begin position="1"/>
        <end position="23"/>
    </location>
</feature>
<evidence type="ECO:0000256" key="2">
    <source>
        <dbReference type="ARBA" id="ARBA00004609"/>
    </source>
</evidence>
<organism evidence="16 17">
    <name type="scientific">Riccia fluitans</name>
    <dbReference type="NCBI Taxonomy" id="41844"/>
    <lineage>
        <taxon>Eukaryota</taxon>
        <taxon>Viridiplantae</taxon>
        <taxon>Streptophyta</taxon>
        <taxon>Embryophyta</taxon>
        <taxon>Marchantiophyta</taxon>
        <taxon>Marchantiopsida</taxon>
        <taxon>Marchantiidae</taxon>
        <taxon>Marchantiales</taxon>
        <taxon>Ricciaceae</taxon>
        <taxon>Riccia</taxon>
    </lineage>
</organism>
<dbReference type="SMART" id="SM00768">
    <property type="entry name" value="X8"/>
    <property type="match status" value="1"/>
</dbReference>
<feature type="domain" description="X8" evidence="15">
    <location>
        <begin position="371"/>
        <end position="456"/>
    </location>
</feature>
<evidence type="ECO:0000313" key="17">
    <source>
        <dbReference type="Proteomes" id="UP001605036"/>
    </source>
</evidence>
<dbReference type="InterPro" id="IPR017853">
    <property type="entry name" value="GH"/>
</dbReference>
<dbReference type="FunFam" id="3.20.20.80:FF:000005">
    <property type="entry name" value="Glucan endo-1,3-beta-glucosidase 14"/>
    <property type="match status" value="1"/>
</dbReference>
<evidence type="ECO:0000313" key="16">
    <source>
        <dbReference type="EMBL" id="KAL2611545.1"/>
    </source>
</evidence>
<evidence type="ECO:0000259" key="15">
    <source>
        <dbReference type="SMART" id="SM00768"/>
    </source>
</evidence>
<evidence type="ECO:0000256" key="4">
    <source>
        <dbReference type="ARBA" id="ARBA00012780"/>
    </source>
</evidence>
<dbReference type="GO" id="GO:0042973">
    <property type="term" value="F:glucan endo-1,3-beta-D-glucosidase activity"/>
    <property type="evidence" value="ECO:0007669"/>
    <property type="project" value="UniProtKB-EC"/>
</dbReference>
<evidence type="ECO:0000256" key="12">
    <source>
        <dbReference type="ARBA" id="ARBA00023295"/>
    </source>
</evidence>
<dbReference type="EC" id="3.2.1.39" evidence="4"/>
<protein>
    <recommendedName>
        <fullName evidence="4">glucan endo-1,3-beta-D-glucosidase</fullName>
        <ecNumber evidence="4">3.2.1.39</ecNumber>
    </recommendedName>
</protein>
<evidence type="ECO:0000256" key="6">
    <source>
        <dbReference type="ARBA" id="ARBA00022622"/>
    </source>
</evidence>
<evidence type="ECO:0000256" key="5">
    <source>
        <dbReference type="ARBA" id="ARBA00022475"/>
    </source>
</evidence>
<dbReference type="Pfam" id="PF00332">
    <property type="entry name" value="Glyco_hydro_17"/>
    <property type="match status" value="1"/>
</dbReference>
<dbReference type="SUPFAM" id="SSF51445">
    <property type="entry name" value="(Trans)glycosidases"/>
    <property type="match status" value="1"/>
</dbReference>
<dbReference type="Gene3D" id="3.20.20.80">
    <property type="entry name" value="Glycosidases"/>
    <property type="match status" value="1"/>
</dbReference>
<dbReference type="PANTHER" id="PTHR32227">
    <property type="entry name" value="GLUCAN ENDO-1,3-BETA-GLUCOSIDASE BG1-RELATED-RELATED"/>
    <property type="match status" value="1"/>
</dbReference>
<evidence type="ECO:0000256" key="11">
    <source>
        <dbReference type="ARBA" id="ARBA00023180"/>
    </source>
</evidence>
<evidence type="ECO:0000256" key="3">
    <source>
        <dbReference type="ARBA" id="ARBA00008773"/>
    </source>
</evidence>
<gene>
    <name evidence="16" type="ORF">R1flu_023237</name>
</gene>
<keyword evidence="9" id="KW-0472">Membrane</keyword>
<dbReference type="InterPro" id="IPR000490">
    <property type="entry name" value="Glyco_hydro_17"/>
</dbReference>
<dbReference type="Proteomes" id="UP001605036">
    <property type="component" value="Unassembled WGS sequence"/>
</dbReference>
<evidence type="ECO:0000256" key="9">
    <source>
        <dbReference type="ARBA" id="ARBA00023136"/>
    </source>
</evidence>
<dbReference type="EMBL" id="JBHFFA010000007">
    <property type="protein sequence ID" value="KAL2611545.1"/>
    <property type="molecule type" value="Genomic_DNA"/>
</dbReference>
<evidence type="ECO:0000256" key="7">
    <source>
        <dbReference type="ARBA" id="ARBA00022729"/>
    </source>
</evidence>
<sequence length="460" mass="47876">MARTSSSLTVFCTIAVLLSTTSAIGVNYGGLADNLPPAATTLSLVKTTSINKLKLYDARADILNAFAGSGIDIIVGAGNDQITPLAQDPNAAVQWVAANVVPYTTTSIVGICLGNEVLSTAPALGGLLLPAMQNLHDALVAVGLGEKVKVSSPHSLSILAVSFPPSAGAVDAQHAEVITPMLQFFTETGAPFMINAYPYFAYTGNPVNISLDYALFQPSAPTVKDDSSNLVYTNLFDAQVDAMYAALGKLGYGTLPITVTETGWPTAGDATETAATIANAQLYNSGLIKHIQSGMGTPAKPNVVLETYIFALYNENMKAGPVSEQNWGLFLTTGAAVYDSGLNAVPGTVPTTPAAPGTDVSPSSAPVTGVSWCLAKPDADPVKLQNGLNFACSEGKADCVQISSGSPCFEPNTLVSHASFAYNSYYQINNRNAWDCYFDNTGMIVTVDPSTPGCKYQGAP</sequence>
<comment type="caution">
    <text evidence="16">The sequence shown here is derived from an EMBL/GenBank/DDBJ whole genome shotgun (WGS) entry which is preliminary data.</text>
</comment>
<evidence type="ECO:0000256" key="14">
    <source>
        <dbReference type="SAM" id="SignalP"/>
    </source>
</evidence>
<dbReference type="Pfam" id="PF07983">
    <property type="entry name" value="X8"/>
    <property type="match status" value="1"/>
</dbReference>
<dbReference type="Gene3D" id="1.20.58.1040">
    <property type="match status" value="1"/>
</dbReference>
<keyword evidence="8" id="KW-0378">Hydrolase</keyword>
<dbReference type="InterPro" id="IPR044965">
    <property type="entry name" value="Glyco_hydro_17_plant"/>
</dbReference>